<feature type="non-terminal residue" evidence="2">
    <location>
        <position position="1"/>
    </location>
</feature>
<name>A0AAE1D928_9GAST</name>
<comment type="caution">
    <text evidence="2">The sequence shown here is derived from an EMBL/GenBank/DDBJ whole genome shotgun (WGS) entry which is preliminary data.</text>
</comment>
<dbReference type="EMBL" id="JAWDGP010004768">
    <property type="protein sequence ID" value="KAK3762029.1"/>
    <property type="molecule type" value="Genomic_DNA"/>
</dbReference>
<accession>A0AAE1D928</accession>
<gene>
    <name evidence="2" type="ORF">RRG08_049633</name>
</gene>
<organism evidence="2 3">
    <name type="scientific">Elysia crispata</name>
    <name type="common">lettuce slug</name>
    <dbReference type="NCBI Taxonomy" id="231223"/>
    <lineage>
        <taxon>Eukaryota</taxon>
        <taxon>Metazoa</taxon>
        <taxon>Spiralia</taxon>
        <taxon>Lophotrochozoa</taxon>
        <taxon>Mollusca</taxon>
        <taxon>Gastropoda</taxon>
        <taxon>Heterobranchia</taxon>
        <taxon>Euthyneura</taxon>
        <taxon>Panpulmonata</taxon>
        <taxon>Sacoglossa</taxon>
        <taxon>Placobranchoidea</taxon>
        <taxon>Plakobranchidae</taxon>
        <taxon>Elysia</taxon>
    </lineage>
</organism>
<evidence type="ECO:0000313" key="2">
    <source>
        <dbReference type="EMBL" id="KAK3762029.1"/>
    </source>
</evidence>
<reference evidence="2" key="1">
    <citation type="journal article" date="2023" name="G3 (Bethesda)">
        <title>A reference genome for the long-term kleptoplast-retaining sea slug Elysia crispata morphotype clarki.</title>
        <authorList>
            <person name="Eastman K.E."/>
            <person name="Pendleton A.L."/>
            <person name="Shaikh M.A."/>
            <person name="Suttiyut T."/>
            <person name="Ogas R."/>
            <person name="Tomko P."/>
            <person name="Gavelis G."/>
            <person name="Widhalm J.R."/>
            <person name="Wisecaver J.H."/>
        </authorList>
    </citation>
    <scope>NUCLEOTIDE SEQUENCE</scope>
    <source>
        <strain evidence="2">ECLA1</strain>
    </source>
</reference>
<evidence type="ECO:0000313" key="3">
    <source>
        <dbReference type="Proteomes" id="UP001283361"/>
    </source>
</evidence>
<feature type="region of interest" description="Disordered" evidence="1">
    <location>
        <begin position="104"/>
        <end position="125"/>
    </location>
</feature>
<dbReference type="AlphaFoldDB" id="A0AAE1D928"/>
<sequence length="173" mass="19646">GNQILMTSFPFLRHLPIYPLLTVELRFANVCQNLNEKKVNTSTYHIPISVRIRRVSQIYWLRKQSRGSRHWVNTLPCLEKQSGLVTSTSPAAGHRACSLRLPRTHSRSCHGDPRHPASARTSSTGCGSWAAPAQCTHRKRMRKRTGYIRRSAALRNQSALKLVEGGVWWIAQH</sequence>
<proteinExistence type="predicted"/>
<keyword evidence="3" id="KW-1185">Reference proteome</keyword>
<dbReference type="Proteomes" id="UP001283361">
    <property type="component" value="Unassembled WGS sequence"/>
</dbReference>
<protein>
    <submittedName>
        <fullName evidence="2">Uncharacterized protein</fullName>
    </submittedName>
</protein>
<evidence type="ECO:0000256" key="1">
    <source>
        <dbReference type="SAM" id="MobiDB-lite"/>
    </source>
</evidence>